<dbReference type="PANTHER" id="PTHR21600">
    <property type="entry name" value="MITOCHONDRIAL RNA PSEUDOURIDINE SYNTHASE"/>
    <property type="match status" value="1"/>
</dbReference>
<keyword evidence="3 5" id="KW-0413">Isomerase</keyword>
<dbReference type="GO" id="GO:0000455">
    <property type="term" value="P:enzyme-directed rRNA pseudouridine synthesis"/>
    <property type="evidence" value="ECO:0007669"/>
    <property type="project" value="TreeGrafter"/>
</dbReference>
<dbReference type="SUPFAM" id="SSF55120">
    <property type="entry name" value="Pseudouridine synthase"/>
    <property type="match status" value="1"/>
</dbReference>
<protein>
    <recommendedName>
        <fullName evidence="5">Pseudouridine synthase</fullName>
        <ecNumber evidence="5">5.4.99.-</ecNumber>
    </recommendedName>
</protein>
<dbReference type="InterPro" id="IPR020103">
    <property type="entry name" value="PsdUridine_synth_cat_dom_sf"/>
</dbReference>
<evidence type="ECO:0000256" key="2">
    <source>
        <dbReference type="ARBA" id="ARBA00010876"/>
    </source>
</evidence>
<dbReference type="RefSeq" id="WP_109245465.1">
    <property type="nucleotide sequence ID" value="NZ_BFFO01000003.1"/>
</dbReference>
<dbReference type="PANTHER" id="PTHR21600:SF44">
    <property type="entry name" value="RIBOSOMAL LARGE SUBUNIT PSEUDOURIDINE SYNTHASE D"/>
    <property type="match status" value="1"/>
</dbReference>
<dbReference type="GO" id="GO:0009982">
    <property type="term" value="F:pseudouridine synthase activity"/>
    <property type="evidence" value="ECO:0007669"/>
    <property type="project" value="InterPro"/>
</dbReference>
<dbReference type="PROSITE" id="PS01129">
    <property type="entry name" value="PSI_RLU"/>
    <property type="match status" value="1"/>
</dbReference>
<comment type="caution">
    <text evidence="7">The sequence shown here is derived from an EMBL/GenBank/DDBJ whole genome shotgun (WGS) entry which is preliminary data.</text>
</comment>
<dbReference type="InterPro" id="IPR006225">
    <property type="entry name" value="PsdUridine_synth_RluC/D"/>
</dbReference>
<evidence type="ECO:0000313" key="7">
    <source>
        <dbReference type="EMBL" id="GBG96492.1"/>
    </source>
</evidence>
<dbReference type="AlphaFoldDB" id="A0A2R5HEN3"/>
<dbReference type="Proteomes" id="UP000245021">
    <property type="component" value="Unassembled WGS sequence"/>
</dbReference>
<keyword evidence="8" id="KW-1185">Reference proteome</keyword>
<proteinExistence type="inferred from homology"/>
<dbReference type="Pfam" id="PF00849">
    <property type="entry name" value="PseudoU_synth_2"/>
    <property type="match status" value="1"/>
</dbReference>
<reference evidence="7 8" key="1">
    <citation type="journal article" date="2018" name="Genome Announc.">
        <title>Draft Genome Sequence of Lactococcus sp. Strain NtB2 (JCM 32569), Isolated from the Gut of the Higher Termite Nasutitermes takasagoensis.</title>
        <authorList>
            <person name="Noda S."/>
            <person name="Aihara C."/>
            <person name="Yuki M."/>
            <person name="Ohkuma M."/>
        </authorList>
    </citation>
    <scope>NUCLEOTIDE SEQUENCE [LARGE SCALE GENOMIC DNA]</scope>
    <source>
        <strain evidence="7 8">NtB2</strain>
    </source>
</reference>
<organism evidence="7 8">
    <name type="scientific">Lactococcus termiticola</name>
    <dbReference type="NCBI Taxonomy" id="2169526"/>
    <lineage>
        <taxon>Bacteria</taxon>
        <taxon>Bacillati</taxon>
        <taxon>Bacillota</taxon>
        <taxon>Bacilli</taxon>
        <taxon>Lactobacillales</taxon>
        <taxon>Streptococcaceae</taxon>
        <taxon>Lactococcus</taxon>
    </lineage>
</organism>
<dbReference type="NCBIfam" id="TIGR00005">
    <property type="entry name" value="rluA_subfam"/>
    <property type="match status" value="1"/>
</dbReference>
<name>A0A2R5HEN3_9LACT</name>
<dbReference type="InterPro" id="IPR050188">
    <property type="entry name" value="RluA_PseudoU_synthase"/>
</dbReference>
<dbReference type="EMBL" id="BFFO01000003">
    <property type="protein sequence ID" value="GBG96492.1"/>
    <property type="molecule type" value="Genomic_DNA"/>
</dbReference>
<feature type="domain" description="Pseudouridine synthase RsuA/RluA-like" evidence="6">
    <location>
        <begin position="89"/>
        <end position="233"/>
    </location>
</feature>
<sequence>MKIEIQIQDNISEQSIEELLMTSWQLPKKMRHLLRMQKGLAVNGESLAWSSKVKAGDCIQISLRPEDFPEPELLPGNPELADILYEDEHLIVANKPEAMKTHPNSPGEFALQNHLASKIGHPVYVVHRLDTETSGAILFAKHPLILPMLNRLLEEGKIHRNYLTLIEGQLPMPEMTVNKAIGRDRHDRHKRLVTKSGQTAISHFKTLEIFNKKSLVSCLLDTGRTHQIRVHLTSMGHPIIGDPLYSKAKDRLMLHARQISFPHPFTGQVLNISASSKTFDEGYQKEKQDKNQRDS</sequence>
<dbReference type="GO" id="GO:0140098">
    <property type="term" value="F:catalytic activity, acting on RNA"/>
    <property type="evidence" value="ECO:0007669"/>
    <property type="project" value="UniProtKB-ARBA"/>
</dbReference>
<evidence type="ECO:0000313" key="8">
    <source>
        <dbReference type="Proteomes" id="UP000245021"/>
    </source>
</evidence>
<evidence type="ECO:0000256" key="1">
    <source>
        <dbReference type="ARBA" id="ARBA00000073"/>
    </source>
</evidence>
<evidence type="ECO:0000256" key="5">
    <source>
        <dbReference type="RuleBase" id="RU362028"/>
    </source>
</evidence>
<comment type="similarity">
    <text evidence="2 5">Belongs to the pseudouridine synthase RluA family.</text>
</comment>
<accession>A0A2R5HEN3</accession>
<dbReference type="Gene3D" id="3.30.2350.10">
    <property type="entry name" value="Pseudouridine synthase"/>
    <property type="match status" value="1"/>
</dbReference>
<dbReference type="OrthoDB" id="9773999at2"/>
<dbReference type="EC" id="5.4.99.-" evidence="5"/>
<dbReference type="InterPro" id="IPR006145">
    <property type="entry name" value="PsdUridine_synth_RsuA/RluA"/>
</dbReference>
<comment type="function">
    <text evidence="5">Responsible for synthesis of pseudouridine from uracil.</text>
</comment>
<dbReference type="InterPro" id="IPR006224">
    <property type="entry name" value="PsdUridine_synth_RluA-like_CS"/>
</dbReference>
<evidence type="ECO:0000256" key="3">
    <source>
        <dbReference type="ARBA" id="ARBA00023235"/>
    </source>
</evidence>
<dbReference type="CDD" id="cd02869">
    <property type="entry name" value="PseudoU_synth_RluA_like"/>
    <property type="match status" value="1"/>
</dbReference>
<evidence type="ECO:0000256" key="4">
    <source>
        <dbReference type="PIRSR" id="PIRSR606225-1"/>
    </source>
</evidence>
<evidence type="ECO:0000259" key="6">
    <source>
        <dbReference type="Pfam" id="PF00849"/>
    </source>
</evidence>
<gene>
    <name evidence="7" type="primary">rluD_2</name>
    <name evidence="7" type="ORF">NtB2_00604</name>
</gene>
<dbReference type="GO" id="GO:0003723">
    <property type="term" value="F:RNA binding"/>
    <property type="evidence" value="ECO:0007669"/>
    <property type="project" value="InterPro"/>
</dbReference>
<feature type="active site" evidence="4">
    <location>
        <position position="130"/>
    </location>
</feature>
<comment type="catalytic activity">
    <reaction evidence="1 5">
        <text>a uridine in RNA = a pseudouridine in RNA</text>
        <dbReference type="Rhea" id="RHEA:48348"/>
        <dbReference type="Rhea" id="RHEA-COMP:12068"/>
        <dbReference type="Rhea" id="RHEA-COMP:12069"/>
        <dbReference type="ChEBI" id="CHEBI:65314"/>
        <dbReference type="ChEBI" id="CHEBI:65315"/>
    </reaction>
</comment>